<dbReference type="Proteomes" id="UP000054770">
    <property type="component" value="Unassembled WGS sequence"/>
</dbReference>
<dbReference type="EMBL" id="FCON02000131">
    <property type="protein sequence ID" value="SAL83055.1"/>
    <property type="molecule type" value="Genomic_DNA"/>
</dbReference>
<sequence length="66" mass="6681">MDSTIAGGMFLRRSVGLILALTGAGGAIVALPLPLSVLRLDLANAVPLALLAVGPSAGMWASRRHC</sequence>
<evidence type="ECO:0000313" key="3">
    <source>
        <dbReference type="Proteomes" id="UP000054770"/>
    </source>
</evidence>
<evidence type="ECO:0000313" key="2">
    <source>
        <dbReference type="EMBL" id="SAL83055.1"/>
    </source>
</evidence>
<reference evidence="2" key="1">
    <citation type="submission" date="2016-01" db="EMBL/GenBank/DDBJ databases">
        <authorList>
            <person name="Peeters C."/>
        </authorList>
    </citation>
    <scope>NUCLEOTIDE SEQUENCE [LARGE SCALE GENOMIC DNA]</scope>
    <source>
        <strain evidence="2">LMG 22940</strain>
    </source>
</reference>
<keyword evidence="1" id="KW-1133">Transmembrane helix</keyword>
<dbReference type="AlphaFoldDB" id="A0A158KPY3"/>
<keyword evidence="3" id="KW-1185">Reference proteome</keyword>
<accession>A0A158KPY3</accession>
<proteinExistence type="predicted"/>
<evidence type="ECO:0000256" key="1">
    <source>
        <dbReference type="SAM" id="Phobius"/>
    </source>
</evidence>
<comment type="caution">
    <text evidence="2">The sequence shown here is derived from an EMBL/GenBank/DDBJ whole genome shotgun (WGS) entry which is preliminary data.</text>
</comment>
<feature type="transmembrane region" description="Helical" evidence="1">
    <location>
        <begin position="42"/>
        <end position="61"/>
    </location>
</feature>
<protein>
    <submittedName>
        <fullName evidence="2">Uncharacterized protein</fullName>
    </submittedName>
</protein>
<keyword evidence="1" id="KW-0812">Transmembrane</keyword>
<gene>
    <name evidence="2" type="ORF">AWB68_06758</name>
</gene>
<name>A0A158KPY3_9BURK</name>
<organism evidence="2 3">
    <name type="scientific">Caballeronia choica</name>
    <dbReference type="NCBI Taxonomy" id="326476"/>
    <lineage>
        <taxon>Bacteria</taxon>
        <taxon>Pseudomonadati</taxon>
        <taxon>Pseudomonadota</taxon>
        <taxon>Betaproteobacteria</taxon>
        <taxon>Burkholderiales</taxon>
        <taxon>Burkholderiaceae</taxon>
        <taxon>Caballeronia</taxon>
    </lineage>
</organism>
<keyword evidence="1" id="KW-0472">Membrane</keyword>